<dbReference type="Pfam" id="PF12937">
    <property type="entry name" value="F-box-like"/>
    <property type="match status" value="1"/>
</dbReference>
<dbReference type="SUPFAM" id="SSF81383">
    <property type="entry name" value="F-box domain"/>
    <property type="match status" value="1"/>
</dbReference>
<dbReference type="Gene3D" id="1.20.1280.50">
    <property type="match status" value="1"/>
</dbReference>
<evidence type="ECO:0000313" key="2">
    <source>
        <dbReference type="EMBL" id="KAE8056029.1"/>
    </source>
</evidence>
<accession>A0A5N6R4W0</accession>
<dbReference type="OrthoDB" id="1152525at2759"/>
<dbReference type="InterPro" id="IPR036047">
    <property type="entry name" value="F-box-like_dom_sf"/>
</dbReference>
<dbReference type="PROSITE" id="PS50181">
    <property type="entry name" value="FBOX"/>
    <property type="match status" value="1"/>
</dbReference>
<sequence length="380" mass="43978">MEKRPKLEACSSLSPSKGSLVENSDRISNLPAHIAHHILSFLMMEDIVQLSIVSKWWQELCISIPSLTIDSLQHGIFDFSLFHFQNFLDRWMIQRNGMKMVQFCVRWVFLKWHSEEYRFLTWLHDVVRCNVEVLYLDLVMVCPRKFKMPLCVLHCESLRFLTMDLNGAVLQMPSSTGFTKLQLLSLTSVRVLEEIFVEQILSSCNSLKKLCLADVRGLNNINIQSSSLKYLEIWSYEHDDLFHLNVFGELLEELIIHWKFTPSGGRSLKMSTPHLKRFKWGGFAPDNCFLGNLKCLHYCALSLEHVSSSWRPPYLEFFHILERIKELVIHVLCLKAHRESTGTVSPSDGHIVDPVAAAEEIAFCRACARFGLGLYLYHRE</sequence>
<dbReference type="Pfam" id="PF24758">
    <property type="entry name" value="LRR_At5g56370"/>
    <property type="match status" value="1"/>
</dbReference>
<gene>
    <name evidence="2" type="ORF">FH972_012832</name>
</gene>
<dbReference type="SUPFAM" id="SSF52047">
    <property type="entry name" value="RNI-like"/>
    <property type="match status" value="1"/>
</dbReference>
<organism evidence="2 3">
    <name type="scientific">Carpinus fangiana</name>
    <dbReference type="NCBI Taxonomy" id="176857"/>
    <lineage>
        <taxon>Eukaryota</taxon>
        <taxon>Viridiplantae</taxon>
        <taxon>Streptophyta</taxon>
        <taxon>Embryophyta</taxon>
        <taxon>Tracheophyta</taxon>
        <taxon>Spermatophyta</taxon>
        <taxon>Magnoliopsida</taxon>
        <taxon>eudicotyledons</taxon>
        <taxon>Gunneridae</taxon>
        <taxon>Pentapetalae</taxon>
        <taxon>rosids</taxon>
        <taxon>fabids</taxon>
        <taxon>Fagales</taxon>
        <taxon>Betulaceae</taxon>
        <taxon>Carpinus</taxon>
    </lineage>
</organism>
<evidence type="ECO:0000259" key="1">
    <source>
        <dbReference type="PROSITE" id="PS50181"/>
    </source>
</evidence>
<dbReference type="AlphaFoldDB" id="A0A5N6R4W0"/>
<dbReference type="InterPro" id="IPR032675">
    <property type="entry name" value="LRR_dom_sf"/>
</dbReference>
<name>A0A5N6R4W0_9ROSI</name>
<dbReference type="EMBL" id="CM017325">
    <property type="protein sequence ID" value="KAE8056029.1"/>
    <property type="molecule type" value="Genomic_DNA"/>
</dbReference>
<keyword evidence="3" id="KW-1185">Reference proteome</keyword>
<evidence type="ECO:0000313" key="3">
    <source>
        <dbReference type="Proteomes" id="UP000327013"/>
    </source>
</evidence>
<dbReference type="InterPro" id="IPR001810">
    <property type="entry name" value="F-box_dom"/>
</dbReference>
<dbReference type="Gene3D" id="3.80.10.10">
    <property type="entry name" value="Ribonuclease Inhibitor"/>
    <property type="match status" value="1"/>
</dbReference>
<reference evidence="2 3" key="1">
    <citation type="submission" date="2019-06" db="EMBL/GenBank/DDBJ databases">
        <title>A chromosomal-level reference genome of Carpinus fangiana (Coryloideae, Betulaceae).</title>
        <authorList>
            <person name="Yang X."/>
            <person name="Wang Z."/>
            <person name="Zhang L."/>
            <person name="Hao G."/>
            <person name="Liu J."/>
            <person name="Yang Y."/>
        </authorList>
    </citation>
    <scope>NUCLEOTIDE SEQUENCE [LARGE SCALE GENOMIC DNA]</scope>
    <source>
        <strain evidence="2">Cfa_2016G</strain>
        <tissue evidence="2">Leaf</tissue>
    </source>
</reference>
<feature type="domain" description="F-box" evidence="1">
    <location>
        <begin position="24"/>
        <end position="72"/>
    </location>
</feature>
<dbReference type="Proteomes" id="UP000327013">
    <property type="component" value="Chromosome 5"/>
</dbReference>
<dbReference type="PANTHER" id="PTHR32212:SF454">
    <property type="entry name" value="F-BOX DOMAIN, LEUCINE-RICH REPEAT DOMAIN, L DOMAIN-CONTAINING PROTEIN"/>
    <property type="match status" value="1"/>
</dbReference>
<dbReference type="PANTHER" id="PTHR32212">
    <property type="entry name" value="CYCLIN-LIKE F-BOX"/>
    <property type="match status" value="1"/>
</dbReference>
<protein>
    <recommendedName>
        <fullName evidence="1">F-box domain-containing protein</fullName>
    </recommendedName>
</protein>
<dbReference type="InterPro" id="IPR055411">
    <property type="entry name" value="LRR_FXL15/At3g58940/PEG3-like"/>
</dbReference>
<proteinExistence type="predicted"/>